<dbReference type="GO" id="GO:0005524">
    <property type="term" value="F:ATP binding"/>
    <property type="evidence" value="ECO:0007669"/>
    <property type="project" value="UniProtKB-UniRule"/>
</dbReference>
<evidence type="ECO:0000313" key="16">
    <source>
        <dbReference type="Proteomes" id="UP000019681"/>
    </source>
</evidence>
<dbReference type="InterPro" id="IPR038454">
    <property type="entry name" value="DnaA_N_sf"/>
</dbReference>
<dbReference type="GO" id="GO:0006275">
    <property type="term" value="P:regulation of DNA replication"/>
    <property type="evidence" value="ECO:0007669"/>
    <property type="project" value="UniProtKB-UniRule"/>
</dbReference>
<dbReference type="FunFam" id="1.10.8.60:FF:000003">
    <property type="entry name" value="Chromosomal replication initiator protein DnaA"/>
    <property type="match status" value="1"/>
</dbReference>
<evidence type="ECO:0000259" key="13">
    <source>
        <dbReference type="SMART" id="SM00382"/>
    </source>
</evidence>
<feature type="domain" description="AAA+ ATPase" evidence="13">
    <location>
        <begin position="149"/>
        <end position="277"/>
    </location>
</feature>
<dbReference type="OrthoDB" id="9807019at2"/>
<keyword evidence="3 8" id="KW-0235">DNA replication</keyword>
<reference evidence="15 16" key="1">
    <citation type="journal article" date="2014" name="Genome Announc.">
        <title>Draft Genome Sequence of Fervidicella metallireducens Strain AeBT, an Iron-Reducing Thermoanaerobe from the Great Artesian Basin.</title>
        <authorList>
            <person name="Patel B.K."/>
        </authorList>
    </citation>
    <scope>NUCLEOTIDE SEQUENCE [LARGE SCALE GENOMIC DNA]</scope>
    <source>
        <strain evidence="15 16">AeB</strain>
    </source>
</reference>
<comment type="function">
    <text evidence="8 10">Plays an essential role in the initiation and regulation of chromosomal replication. ATP-DnaA binds to the origin of replication (oriC) to initiate formation of the DNA replication initiation complex once per cell cycle. Binds the DnaA box (a 9 base pair repeat at the origin) and separates the double-stranded (ds)DNA. Forms a right-handed helical filament on oriC DNA; dsDNA binds to the exterior of the filament while single-stranded (ss)DNA is stabiized in the filament's interior. The ATP-DnaA-oriC complex binds and stabilizes one strand of the AT-rich DNA unwinding element (DUE), permitting loading of DNA polymerase. After initiation quickly degrades to an ADP-DnaA complex that is not apt for DNA replication. Binds acidic phospholipids.</text>
</comment>
<evidence type="ECO:0000256" key="2">
    <source>
        <dbReference type="ARBA" id="ARBA00022490"/>
    </source>
</evidence>
<dbReference type="PRINTS" id="PR00051">
    <property type="entry name" value="DNAA"/>
</dbReference>
<dbReference type="CDD" id="cd06571">
    <property type="entry name" value="Bac_DnaA_C"/>
    <property type="match status" value="1"/>
</dbReference>
<dbReference type="InterPro" id="IPR010921">
    <property type="entry name" value="Trp_repressor/repl_initiator"/>
</dbReference>
<dbReference type="Proteomes" id="UP000019681">
    <property type="component" value="Unassembled WGS sequence"/>
</dbReference>
<keyword evidence="4 8" id="KW-0547">Nucleotide-binding</keyword>
<dbReference type="STRING" id="1403537.Q428_06675"/>
<comment type="caution">
    <text evidence="15">The sequence shown here is derived from an EMBL/GenBank/DDBJ whole genome shotgun (WGS) entry which is preliminary data.</text>
</comment>
<dbReference type="InterPro" id="IPR003593">
    <property type="entry name" value="AAA+_ATPase"/>
</dbReference>
<dbReference type="PROSITE" id="PS01008">
    <property type="entry name" value="DNAA"/>
    <property type="match status" value="1"/>
</dbReference>
<dbReference type="PANTHER" id="PTHR30050:SF2">
    <property type="entry name" value="CHROMOSOMAL REPLICATION INITIATOR PROTEIN DNAA"/>
    <property type="match status" value="1"/>
</dbReference>
<dbReference type="HAMAP" id="MF_00377">
    <property type="entry name" value="DnaA_bact"/>
    <property type="match status" value="1"/>
</dbReference>
<dbReference type="FunFam" id="3.40.50.300:FF:000150">
    <property type="entry name" value="Chromosomal replication initiator protein DnaA"/>
    <property type="match status" value="1"/>
</dbReference>
<evidence type="ECO:0000256" key="3">
    <source>
        <dbReference type="ARBA" id="ARBA00022705"/>
    </source>
</evidence>
<feature type="binding site" evidence="8">
    <location>
        <position position="163"/>
    </location>
    <ligand>
        <name>ATP</name>
        <dbReference type="ChEBI" id="CHEBI:30616"/>
    </ligand>
</feature>
<dbReference type="SMART" id="SM00382">
    <property type="entry name" value="AAA"/>
    <property type="match status" value="1"/>
</dbReference>
<dbReference type="NCBIfam" id="NF010686">
    <property type="entry name" value="PRK14086.1"/>
    <property type="match status" value="1"/>
</dbReference>
<keyword evidence="5 8" id="KW-0067">ATP-binding</keyword>
<evidence type="ECO:0000256" key="1">
    <source>
        <dbReference type="ARBA" id="ARBA00006583"/>
    </source>
</evidence>
<comment type="caution">
    <text evidence="8">Lacks conserved residue(s) required for the propagation of feature annotation.</text>
</comment>
<feature type="binding site" evidence="8">
    <location>
        <position position="160"/>
    </location>
    <ligand>
        <name>ATP</name>
        <dbReference type="ChEBI" id="CHEBI:30616"/>
    </ligand>
</feature>
<sequence length="466" mass="53265">MGNQITDLWEKTLNIIKAELTEVGFNTWIKCIEPIRISQDTIILAVPNDFTKGILEARYKDLIGNAIKLVSSKKYDIKFLLPSDDEMHNNNETSNKIEKKENNTEKKSNDELTTSTLNPKYTFDTFVIGNSNRFAHAASLAVAETPARAYNPLFIYGGVGLGKTHLMHAIGHYILSGNPSARVVYVSSEKFTNELINSIKDDKNVEFRNKYRNVDVLLVDDIQFIAGKERTQEEFFHTFNALHEANKQIIISSDRPPKEIPTLEDRLRSRFEWGLIADIQPPDYETRIAILKKKADVENLNIPNEVMVYIANKIQSNIRELEGALIRIVAYSSLANREISVDLASEALKDIISKKNSKQITIDLIQDVVSSYYNLRIEDFKSKRRTKNVAFPRQIAMYLARKLTDLSLPKIGEEFGGRDHTTVIHAYEKISADLENDESLKQTIDEITKKFSKNNPQMCIFYFNNM</sequence>
<dbReference type="FunFam" id="1.10.1750.10:FF:000003">
    <property type="entry name" value="Chromosomal replication initiator protein DnaA"/>
    <property type="match status" value="1"/>
</dbReference>
<dbReference type="RefSeq" id="WP_051515012.1">
    <property type="nucleotide sequence ID" value="NZ_AZQP01000016.1"/>
</dbReference>
<protein>
    <recommendedName>
        <fullName evidence="8 9">Chromosomal replication initiator protein DnaA</fullName>
    </recommendedName>
</protein>
<proteinExistence type="inferred from homology"/>
<dbReference type="InterPro" id="IPR013317">
    <property type="entry name" value="DnaA_dom"/>
</dbReference>
<dbReference type="SUPFAM" id="SSF52540">
    <property type="entry name" value="P-loop containing nucleoside triphosphate hydrolases"/>
    <property type="match status" value="1"/>
</dbReference>
<organism evidence="15 16">
    <name type="scientific">Fervidicella metallireducens AeB</name>
    <dbReference type="NCBI Taxonomy" id="1403537"/>
    <lineage>
        <taxon>Bacteria</taxon>
        <taxon>Bacillati</taxon>
        <taxon>Bacillota</taxon>
        <taxon>Clostridia</taxon>
        <taxon>Eubacteriales</taxon>
        <taxon>Clostridiaceae</taxon>
        <taxon>Fervidicella</taxon>
    </lineage>
</organism>
<feature type="region of interest" description="Domain I, interacts with DnaA modulators" evidence="8">
    <location>
        <begin position="1"/>
        <end position="103"/>
    </location>
</feature>
<dbReference type="Gene3D" id="1.10.8.60">
    <property type="match status" value="1"/>
</dbReference>
<dbReference type="GO" id="GO:0003688">
    <property type="term" value="F:DNA replication origin binding"/>
    <property type="evidence" value="ECO:0007669"/>
    <property type="project" value="UniProtKB-UniRule"/>
</dbReference>
<feature type="region of interest" description="Domain III, AAA+ region" evidence="8">
    <location>
        <begin position="116"/>
        <end position="332"/>
    </location>
</feature>
<dbReference type="NCBIfam" id="TIGR00362">
    <property type="entry name" value="DnaA"/>
    <property type="match status" value="1"/>
</dbReference>
<keyword evidence="7 8" id="KW-0238">DNA-binding</keyword>
<evidence type="ECO:0000256" key="7">
    <source>
        <dbReference type="ARBA" id="ARBA00023125"/>
    </source>
</evidence>
<dbReference type="Pfam" id="PF00308">
    <property type="entry name" value="Bac_DnaA"/>
    <property type="match status" value="1"/>
</dbReference>
<dbReference type="EMBL" id="AZQP01000016">
    <property type="protein sequence ID" value="EYE88639.1"/>
    <property type="molecule type" value="Genomic_DNA"/>
</dbReference>
<dbReference type="Gene3D" id="3.40.50.300">
    <property type="entry name" value="P-loop containing nucleotide triphosphate hydrolases"/>
    <property type="match status" value="1"/>
</dbReference>
<dbReference type="InterPro" id="IPR018312">
    <property type="entry name" value="Chromosome_initiator_DnaA_CS"/>
</dbReference>
<dbReference type="InterPro" id="IPR027417">
    <property type="entry name" value="P-loop_NTPase"/>
</dbReference>
<feature type="domain" description="Chromosomal replication initiator DnaA C-terminal" evidence="14">
    <location>
        <begin position="361"/>
        <end position="430"/>
    </location>
</feature>
<dbReference type="Gene3D" id="3.30.300.180">
    <property type="match status" value="1"/>
</dbReference>
<keyword evidence="16" id="KW-1185">Reference proteome</keyword>
<comment type="similarity">
    <text evidence="1 8 11">Belongs to the DnaA family.</text>
</comment>
<dbReference type="InterPro" id="IPR013159">
    <property type="entry name" value="DnaA_C"/>
</dbReference>
<evidence type="ECO:0000256" key="9">
    <source>
        <dbReference type="NCBIfam" id="TIGR00362"/>
    </source>
</evidence>
<keyword evidence="2 8" id="KW-0963">Cytoplasm</keyword>
<dbReference type="GO" id="GO:0006270">
    <property type="term" value="P:DNA replication initiation"/>
    <property type="evidence" value="ECO:0007669"/>
    <property type="project" value="UniProtKB-UniRule"/>
</dbReference>
<feature type="binding site" evidence="8">
    <location>
        <position position="162"/>
    </location>
    <ligand>
        <name>ATP</name>
        <dbReference type="ChEBI" id="CHEBI:30616"/>
    </ligand>
</feature>
<evidence type="ECO:0000256" key="4">
    <source>
        <dbReference type="ARBA" id="ARBA00022741"/>
    </source>
</evidence>
<comment type="subunit">
    <text evidence="8">Oligomerizes as a right-handed, spiral filament on DNA at oriC.</text>
</comment>
<keyword evidence="6 8" id="KW-0446">Lipid-binding</keyword>
<evidence type="ECO:0000256" key="6">
    <source>
        <dbReference type="ARBA" id="ARBA00023121"/>
    </source>
</evidence>
<dbReference type="InterPro" id="IPR020591">
    <property type="entry name" value="Chromosome_initiator_DnaA-like"/>
</dbReference>
<comment type="subcellular location">
    <subcellularLocation>
        <location evidence="8">Cytoplasm</location>
    </subcellularLocation>
</comment>
<dbReference type="GO" id="GO:0005737">
    <property type="term" value="C:cytoplasm"/>
    <property type="evidence" value="ECO:0007669"/>
    <property type="project" value="UniProtKB-SubCell"/>
</dbReference>
<dbReference type="GO" id="GO:0008289">
    <property type="term" value="F:lipid binding"/>
    <property type="evidence" value="ECO:0007669"/>
    <property type="project" value="UniProtKB-KW"/>
</dbReference>
<dbReference type="CDD" id="cd00009">
    <property type="entry name" value="AAA"/>
    <property type="match status" value="1"/>
</dbReference>
<feature type="compositionally biased region" description="Basic and acidic residues" evidence="12">
    <location>
        <begin position="88"/>
        <end position="110"/>
    </location>
</feature>
<gene>
    <name evidence="8" type="primary">dnaA</name>
    <name evidence="15" type="ORF">Q428_06675</name>
</gene>
<dbReference type="SUPFAM" id="SSF48295">
    <property type="entry name" value="TrpR-like"/>
    <property type="match status" value="1"/>
</dbReference>
<dbReference type="SMART" id="SM00760">
    <property type="entry name" value="Bac_DnaA_C"/>
    <property type="match status" value="1"/>
</dbReference>
<dbReference type="InterPro" id="IPR024633">
    <property type="entry name" value="DnaA_N_dom"/>
</dbReference>
<evidence type="ECO:0000313" key="15">
    <source>
        <dbReference type="EMBL" id="EYE88639.1"/>
    </source>
</evidence>
<dbReference type="Pfam" id="PF11638">
    <property type="entry name" value="DnaA_N"/>
    <property type="match status" value="1"/>
</dbReference>
<dbReference type="Gene3D" id="1.10.1750.10">
    <property type="match status" value="1"/>
</dbReference>
<dbReference type="AlphaFoldDB" id="A0A017RW75"/>
<feature type="binding site" evidence="8">
    <location>
        <position position="164"/>
    </location>
    <ligand>
        <name>ATP</name>
        <dbReference type="ChEBI" id="CHEBI:30616"/>
    </ligand>
</feature>
<comment type="domain">
    <text evidence="8">Domain I is involved in oligomerization and binding regulators, domain II is flexibile and of varying length in different bacteria, domain III forms the AAA+ region, while domain IV binds dsDNA.</text>
</comment>
<evidence type="ECO:0000256" key="12">
    <source>
        <dbReference type="SAM" id="MobiDB-lite"/>
    </source>
</evidence>
<evidence type="ECO:0000256" key="5">
    <source>
        <dbReference type="ARBA" id="ARBA00022840"/>
    </source>
</evidence>
<dbReference type="PANTHER" id="PTHR30050">
    <property type="entry name" value="CHROMOSOMAL REPLICATION INITIATOR PROTEIN DNAA"/>
    <property type="match status" value="1"/>
</dbReference>
<dbReference type="GO" id="GO:0005886">
    <property type="term" value="C:plasma membrane"/>
    <property type="evidence" value="ECO:0007669"/>
    <property type="project" value="TreeGrafter"/>
</dbReference>
<dbReference type="InterPro" id="IPR001957">
    <property type="entry name" value="Chromosome_initiator_DnaA"/>
</dbReference>
<feature type="region of interest" description="Disordered" evidence="12">
    <location>
        <begin position="88"/>
        <end position="114"/>
    </location>
</feature>
<accession>A0A017RW75</accession>
<dbReference type="Pfam" id="PF08299">
    <property type="entry name" value="Bac_DnaA_C"/>
    <property type="match status" value="1"/>
</dbReference>
<evidence type="ECO:0000259" key="14">
    <source>
        <dbReference type="SMART" id="SM00760"/>
    </source>
</evidence>
<evidence type="ECO:0000256" key="8">
    <source>
        <dbReference type="HAMAP-Rule" id="MF_00377"/>
    </source>
</evidence>
<evidence type="ECO:0000256" key="11">
    <source>
        <dbReference type="RuleBase" id="RU004227"/>
    </source>
</evidence>
<evidence type="ECO:0000256" key="10">
    <source>
        <dbReference type="RuleBase" id="RU000577"/>
    </source>
</evidence>
<name>A0A017RW75_9CLOT</name>
<feature type="region of interest" description="Domain IV, binds dsDNA" evidence="8">
    <location>
        <begin position="333"/>
        <end position="466"/>
    </location>
</feature>